<dbReference type="PROSITE" id="PS50181">
    <property type="entry name" value="FBOX"/>
    <property type="match status" value="1"/>
</dbReference>
<name>A0A2I2L3C8_9VIRU</name>
<gene>
    <name evidence="2" type="ORF">ORPV_75</name>
</gene>
<protein>
    <submittedName>
        <fullName evidence="2">F-box domain-containing protein</fullName>
    </submittedName>
</protein>
<sequence length="198" mass="23423">MEVLPMEMIMHILIVGGPNVILSISYVNKFYNKLSIDRSLWNSLLSTSCNYIELKRYIDAYKKEYLLKNILHKVKNGGLVIKKLSLIKKITSLDLFKENNSRLNRLMYNRNIISQECYKEIKHVYNTRDDNKWYSIVNNYIINDEIIIGYIQDNKYCITYLAKESNTILPKPYTNSFIISYNLFNYIVSYIDIINSDI</sequence>
<dbReference type="KEGG" id="vg:35382562"/>
<dbReference type="EMBL" id="LT906555">
    <property type="protein sequence ID" value="SNW61979.1"/>
    <property type="molecule type" value="Genomic_DNA"/>
</dbReference>
<dbReference type="SUPFAM" id="SSF81383">
    <property type="entry name" value="F-box domain"/>
    <property type="match status" value="1"/>
</dbReference>
<dbReference type="InterPro" id="IPR001810">
    <property type="entry name" value="F-box_dom"/>
</dbReference>
<dbReference type="InterPro" id="IPR036047">
    <property type="entry name" value="F-box-like_dom_sf"/>
</dbReference>
<feature type="domain" description="F-box" evidence="1">
    <location>
        <begin position="1"/>
        <end position="44"/>
    </location>
</feature>
<evidence type="ECO:0000259" key="1">
    <source>
        <dbReference type="PROSITE" id="PS50181"/>
    </source>
</evidence>
<evidence type="ECO:0000313" key="2">
    <source>
        <dbReference type="EMBL" id="SNW61979.1"/>
    </source>
</evidence>
<dbReference type="RefSeq" id="YP_009448281.1">
    <property type="nucleotide sequence ID" value="NC_036594.1"/>
</dbReference>
<organism evidence="2">
    <name type="scientific">Orpheovirus IHUMI-LCC2</name>
    <dbReference type="NCBI Taxonomy" id="2023057"/>
    <lineage>
        <taxon>Viruses</taxon>
        <taxon>Varidnaviria</taxon>
        <taxon>Bamfordvirae</taxon>
        <taxon>Nucleocytoviricota</taxon>
        <taxon>Megaviricetes</taxon>
        <taxon>Pimascovirales</taxon>
        <taxon>Ocovirineae</taxon>
        <taxon>Orpheoviridae</taxon>
        <taxon>Alphaorpheovirus</taxon>
        <taxon>Alphaorpheovirus massiliense</taxon>
    </lineage>
</organism>
<dbReference type="Proteomes" id="UP000236316">
    <property type="component" value="Segment"/>
</dbReference>
<keyword evidence="3" id="KW-1185">Reference proteome</keyword>
<evidence type="ECO:0000313" key="3">
    <source>
        <dbReference type="Proteomes" id="UP000236316"/>
    </source>
</evidence>
<proteinExistence type="predicted"/>
<dbReference type="GeneID" id="35382562"/>
<reference evidence="2" key="1">
    <citation type="submission" date="2017-08" db="EMBL/GenBank/DDBJ databases">
        <authorList>
            <consortium name="Urmite Genomes"/>
        </authorList>
    </citation>
    <scope>NUCLEOTIDE SEQUENCE [LARGE SCALE GENOMIC DNA]</scope>
    <source>
        <strain evidence="2">IHUMI-LCC2</strain>
    </source>
</reference>
<accession>A0A2I2L3C8</accession>